<keyword evidence="3 6" id="KW-0732">Signal</keyword>
<evidence type="ECO:0000256" key="2">
    <source>
        <dbReference type="ARBA" id="ARBA00006275"/>
    </source>
</evidence>
<evidence type="ECO:0000256" key="6">
    <source>
        <dbReference type="SAM" id="SignalP"/>
    </source>
</evidence>
<dbReference type="CDD" id="cd08977">
    <property type="entry name" value="SusD"/>
    <property type="match status" value="1"/>
</dbReference>
<proteinExistence type="inferred from homology"/>
<evidence type="ECO:0000313" key="10">
    <source>
        <dbReference type="Proteomes" id="UP001501556"/>
    </source>
</evidence>
<feature type="domain" description="RagB/SusD" evidence="7">
    <location>
        <begin position="340"/>
        <end position="458"/>
    </location>
</feature>
<comment type="similarity">
    <text evidence="2">Belongs to the SusD family.</text>
</comment>
<comment type="subcellular location">
    <subcellularLocation>
        <location evidence="1">Cell outer membrane</location>
    </subcellularLocation>
</comment>
<accession>A0ABP7QVZ4</accession>
<evidence type="ECO:0000313" key="9">
    <source>
        <dbReference type="EMBL" id="GAA3988842.1"/>
    </source>
</evidence>
<feature type="domain" description="SusD-like N-terminal" evidence="8">
    <location>
        <begin position="93"/>
        <end position="234"/>
    </location>
</feature>
<sequence>MKKIAYTLATALLLAGSLTSCDKKLDIDPVNSVRDELALRTSSDVEAALVGCYTGIQNVEAYGGYIQLMSDLLADDGEITFVGTFVPPIQINRKVIIKDNGFVQAIWVNAYNVINRTNNVLANIDKLDTPAKRARVEGEAKFIRSAMYFELVRLYGKDWGDGNPSSNLGVPLVLTPTRVLDASSQVRRNTVAEVYAQVIADLTDAEAKMPVSSPAASFFANKYVAATMLARVYLQQGRFADAGAAANRVISANKYTLNASYTDEFFSGSAAGLLPNSVEDIFAIQISAQSGRNELNTFYSINRRGDISVEDKHTNQYGPTDERGDLFTTSSGQTYSNKYDDLYGNIKLMRLAELYLIRAETNFRAGTVVGATPLADINRVRTRAGIAPLAVVTLPAILRERKLELAFEGFRLGDVKRNRETITDPDGVAVPWNSRRLVFPIPLREINVNPNLVQNEGYN</sequence>
<dbReference type="Proteomes" id="UP001501556">
    <property type="component" value="Unassembled WGS sequence"/>
</dbReference>
<evidence type="ECO:0000259" key="8">
    <source>
        <dbReference type="Pfam" id="PF14322"/>
    </source>
</evidence>
<feature type="signal peptide" evidence="6">
    <location>
        <begin position="1"/>
        <end position="20"/>
    </location>
</feature>
<comment type="caution">
    <text evidence="9">The sequence shown here is derived from an EMBL/GenBank/DDBJ whole genome shotgun (WGS) entry which is preliminary data.</text>
</comment>
<dbReference type="InterPro" id="IPR011990">
    <property type="entry name" value="TPR-like_helical_dom_sf"/>
</dbReference>
<evidence type="ECO:0000259" key="7">
    <source>
        <dbReference type="Pfam" id="PF07980"/>
    </source>
</evidence>
<dbReference type="RefSeq" id="WP_345126711.1">
    <property type="nucleotide sequence ID" value="NZ_BAABDI010000034.1"/>
</dbReference>
<protein>
    <submittedName>
        <fullName evidence="9">RagB/SusD family nutrient uptake outer membrane protein</fullName>
    </submittedName>
</protein>
<dbReference type="EMBL" id="BAABDI010000034">
    <property type="protein sequence ID" value="GAA3988842.1"/>
    <property type="molecule type" value="Genomic_DNA"/>
</dbReference>
<dbReference type="InterPro" id="IPR012944">
    <property type="entry name" value="SusD_RagB_dom"/>
</dbReference>
<evidence type="ECO:0000256" key="5">
    <source>
        <dbReference type="ARBA" id="ARBA00023237"/>
    </source>
</evidence>
<name>A0ABP7QVZ4_9BACT</name>
<evidence type="ECO:0000256" key="3">
    <source>
        <dbReference type="ARBA" id="ARBA00022729"/>
    </source>
</evidence>
<reference evidence="10" key="1">
    <citation type="journal article" date="2019" name="Int. J. Syst. Evol. Microbiol.">
        <title>The Global Catalogue of Microorganisms (GCM) 10K type strain sequencing project: providing services to taxonomists for standard genome sequencing and annotation.</title>
        <authorList>
            <consortium name="The Broad Institute Genomics Platform"/>
            <consortium name="The Broad Institute Genome Sequencing Center for Infectious Disease"/>
            <person name="Wu L."/>
            <person name="Ma J."/>
        </authorList>
    </citation>
    <scope>NUCLEOTIDE SEQUENCE [LARGE SCALE GENOMIC DNA]</scope>
    <source>
        <strain evidence="10">JCM 17217</strain>
    </source>
</reference>
<dbReference type="InterPro" id="IPR033985">
    <property type="entry name" value="SusD-like_N"/>
</dbReference>
<evidence type="ECO:0000256" key="4">
    <source>
        <dbReference type="ARBA" id="ARBA00023136"/>
    </source>
</evidence>
<dbReference type="Gene3D" id="1.25.40.390">
    <property type="match status" value="1"/>
</dbReference>
<feature type="chain" id="PRO_5045197077" evidence="6">
    <location>
        <begin position="21"/>
        <end position="459"/>
    </location>
</feature>
<keyword evidence="4" id="KW-0472">Membrane</keyword>
<organism evidence="9 10">
    <name type="scientific">Hymenobacter antarcticus</name>
    <dbReference type="NCBI Taxonomy" id="486270"/>
    <lineage>
        <taxon>Bacteria</taxon>
        <taxon>Pseudomonadati</taxon>
        <taxon>Bacteroidota</taxon>
        <taxon>Cytophagia</taxon>
        <taxon>Cytophagales</taxon>
        <taxon>Hymenobacteraceae</taxon>
        <taxon>Hymenobacter</taxon>
    </lineage>
</organism>
<evidence type="ECO:0000256" key="1">
    <source>
        <dbReference type="ARBA" id="ARBA00004442"/>
    </source>
</evidence>
<dbReference type="Pfam" id="PF14322">
    <property type="entry name" value="SusD-like_3"/>
    <property type="match status" value="1"/>
</dbReference>
<dbReference type="SUPFAM" id="SSF48452">
    <property type="entry name" value="TPR-like"/>
    <property type="match status" value="1"/>
</dbReference>
<dbReference type="PROSITE" id="PS51257">
    <property type="entry name" value="PROKAR_LIPOPROTEIN"/>
    <property type="match status" value="1"/>
</dbReference>
<keyword evidence="10" id="KW-1185">Reference proteome</keyword>
<dbReference type="Pfam" id="PF07980">
    <property type="entry name" value="SusD_RagB"/>
    <property type="match status" value="1"/>
</dbReference>
<keyword evidence="5" id="KW-0998">Cell outer membrane</keyword>
<gene>
    <name evidence="9" type="ORF">GCM10022407_36800</name>
</gene>